<dbReference type="InterPro" id="IPR024445">
    <property type="entry name" value="Tnp_ISXO2-like"/>
</dbReference>
<gene>
    <name evidence="2 4 5" type="ORF">SRAE_0000064500</name>
</gene>
<protein>
    <submittedName>
        <fullName evidence="2 4">Transposase, ISXO2-like domain-containing protein</fullName>
    </submittedName>
</protein>
<reference evidence="2" key="1">
    <citation type="submission" date="2014-09" db="EMBL/GenBank/DDBJ databases">
        <authorList>
            <person name="Aslett A.Martin."/>
        </authorList>
    </citation>
    <scope>NUCLEOTIDE SEQUENCE</scope>
    <source>
        <strain evidence="2">ED321 Heterogonic</strain>
    </source>
</reference>
<dbReference type="Pfam" id="PF12762">
    <property type="entry name" value="DDE_Tnp_IS1595"/>
    <property type="match status" value="1"/>
</dbReference>
<sequence>MLSFLSSMMDYNNSNQDYDLILLYKYDSINSISVYFAVSPGKCVTSAVLNLLDKLIKINVSQLIETIPNEAKAVEYLQKHGLIPETKECKNGHQMKLSVGTVIRWRCYLKDCRKQVGVRVGTWFQGTKMPLKTAIRFIYHWANEESSGERMKRELDLDPGTTVDWNSLLREVCLFMEKKDENMIGGKGYTVEVDETLLARRKNHAGRMLGQQWCFEGVCRETKECFVEPVADRTSETLMEVLKRRVHPETLIISDMWRGYSQVGASGYEHLKVNHKYNFVDPLTNAHTQNIERVWRSVKERSKKHNGTHRSMLDGYMHEFSWRRKNKNNEFQSILRDIIIFNNFLNEE</sequence>
<dbReference type="OMA" id="HWANEES"/>
<dbReference type="WormBase" id="SRAE_0000064500">
    <property type="protein sequence ID" value="SRP09136"/>
    <property type="gene ID" value="WBGene00256393"/>
</dbReference>
<reference evidence="3" key="2">
    <citation type="submission" date="2014-09" db="EMBL/GenBank/DDBJ databases">
        <authorList>
            <person name="Martin A.A."/>
        </authorList>
    </citation>
    <scope>NUCLEOTIDE SEQUENCE</scope>
    <source>
        <strain evidence="3">ED321</strain>
    </source>
</reference>
<reference evidence="4" key="3">
    <citation type="submission" date="2020-12" db="UniProtKB">
        <authorList>
            <consortium name="WormBaseParasite"/>
        </authorList>
    </citation>
    <scope>IDENTIFICATION</scope>
</reference>
<dbReference type="EMBL" id="LN609410">
    <property type="protein sequence ID" value="CEF61523.1"/>
    <property type="molecule type" value="Genomic_DNA"/>
</dbReference>
<dbReference type="InterPro" id="IPR053164">
    <property type="entry name" value="IS1016-like_transposase"/>
</dbReference>
<evidence type="ECO:0000313" key="4">
    <source>
        <dbReference type="WBParaSite" id="SRAE_0000064500.1"/>
    </source>
</evidence>
<dbReference type="PANTHER" id="PTHR47163">
    <property type="entry name" value="DDE_TNP_IS1595 DOMAIN-CONTAINING PROTEIN"/>
    <property type="match status" value="1"/>
</dbReference>
<accession>A0A090MT71</accession>
<dbReference type="GeneID" id="36373891"/>
<proteinExistence type="predicted"/>
<feature type="domain" description="ISXO2-like transposase" evidence="1">
    <location>
        <begin position="183"/>
        <end position="325"/>
    </location>
</feature>
<evidence type="ECO:0000313" key="3">
    <source>
        <dbReference type="Proteomes" id="UP000035682"/>
    </source>
</evidence>
<evidence type="ECO:0000259" key="1">
    <source>
        <dbReference type="SMART" id="SM01126"/>
    </source>
</evidence>
<dbReference type="OrthoDB" id="5809873at2759"/>
<dbReference type="RefSeq" id="XP_024500732.1">
    <property type="nucleotide sequence ID" value="XM_024646562.1"/>
</dbReference>
<organism evidence="2">
    <name type="scientific">Strongyloides ratti</name>
    <name type="common">Parasitic roundworm</name>
    <dbReference type="NCBI Taxonomy" id="34506"/>
    <lineage>
        <taxon>Eukaryota</taxon>
        <taxon>Metazoa</taxon>
        <taxon>Ecdysozoa</taxon>
        <taxon>Nematoda</taxon>
        <taxon>Chromadorea</taxon>
        <taxon>Rhabditida</taxon>
        <taxon>Tylenchina</taxon>
        <taxon>Panagrolaimomorpha</taxon>
        <taxon>Strongyloidoidea</taxon>
        <taxon>Strongyloididae</taxon>
        <taxon>Strongyloides</taxon>
    </lineage>
</organism>
<dbReference type="Proteomes" id="UP000035682">
    <property type="component" value="Unplaced"/>
</dbReference>
<dbReference type="NCBIfam" id="NF033547">
    <property type="entry name" value="transpos_IS1595"/>
    <property type="match status" value="1"/>
</dbReference>
<dbReference type="CTD" id="36373891"/>
<keyword evidence="3" id="KW-1185">Reference proteome</keyword>
<evidence type="ECO:0000313" key="2">
    <source>
        <dbReference type="EMBL" id="CEF61523.1"/>
    </source>
</evidence>
<dbReference type="WBParaSite" id="SRAE_0000064500.1">
    <property type="protein sequence ID" value="SRAE_0000064500.1"/>
    <property type="gene ID" value="WBGene00256393"/>
</dbReference>
<dbReference type="PANTHER" id="PTHR47163:SF2">
    <property type="entry name" value="SI:DKEY-17M8.2"/>
    <property type="match status" value="1"/>
</dbReference>
<dbReference type="AlphaFoldDB" id="A0A090MT71"/>
<dbReference type="SMART" id="SM01126">
    <property type="entry name" value="DDE_Tnp_IS1595"/>
    <property type="match status" value="1"/>
</dbReference>
<evidence type="ECO:0000313" key="5">
    <source>
        <dbReference type="WormBase" id="SRAE_0000064500"/>
    </source>
</evidence>
<name>A0A090MT71_STRRB</name>